<keyword evidence="3" id="KW-1185">Reference proteome</keyword>
<dbReference type="EMBL" id="JARKNE010000010">
    <property type="protein sequence ID" value="KAK5795447.1"/>
    <property type="molecule type" value="Genomic_DNA"/>
</dbReference>
<evidence type="ECO:0000313" key="2">
    <source>
        <dbReference type="EMBL" id="KAK5795447.1"/>
    </source>
</evidence>
<proteinExistence type="predicted"/>
<gene>
    <name evidence="2" type="ORF">PVK06_036714</name>
</gene>
<name>A0ABR0NK97_GOSAR</name>
<feature type="coiled-coil region" evidence="1">
    <location>
        <begin position="78"/>
        <end position="112"/>
    </location>
</feature>
<sequence length="145" mass="16410">MEDKRLRNQLEVVGDRDGILQSATHNGSSVFNKTYGPMMAVALEIINQCKNLETLNAIWIEQSLDIGYLKASENAERICELENKIKAKEKELAKVSNKLKEAHNSLADRENKMRKKLGTFCVRGVDYDCSVVSPIDLANGFYFMH</sequence>
<keyword evidence="1" id="KW-0175">Coiled coil</keyword>
<reference evidence="2 3" key="1">
    <citation type="submission" date="2023-03" db="EMBL/GenBank/DDBJ databases">
        <title>WGS of Gossypium arboreum.</title>
        <authorList>
            <person name="Yu D."/>
        </authorList>
    </citation>
    <scope>NUCLEOTIDE SEQUENCE [LARGE SCALE GENOMIC DNA]</scope>
    <source>
        <tissue evidence="2">Leaf</tissue>
    </source>
</reference>
<protein>
    <submittedName>
        <fullName evidence="2">Uncharacterized protein</fullName>
    </submittedName>
</protein>
<organism evidence="2 3">
    <name type="scientific">Gossypium arboreum</name>
    <name type="common">Tree cotton</name>
    <name type="synonym">Gossypium nanking</name>
    <dbReference type="NCBI Taxonomy" id="29729"/>
    <lineage>
        <taxon>Eukaryota</taxon>
        <taxon>Viridiplantae</taxon>
        <taxon>Streptophyta</taxon>
        <taxon>Embryophyta</taxon>
        <taxon>Tracheophyta</taxon>
        <taxon>Spermatophyta</taxon>
        <taxon>Magnoliopsida</taxon>
        <taxon>eudicotyledons</taxon>
        <taxon>Gunneridae</taxon>
        <taxon>Pentapetalae</taxon>
        <taxon>rosids</taxon>
        <taxon>malvids</taxon>
        <taxon>Malvales</taxon>
        <taxon>Malvaceae</taxon>
        <taxon>Malvoideae</taxon>
        <taxon>Gossypium</taxon>
    </lineage>
</organism>
<evidence type="ECO:0000313" key="3">
    <source>
        <dbReference type="Proteomes" id="UP001358586"/>
    </source>
</evidence>
<accession>A0ABR0NK97</accession>
<evidence type="ECO:0000256" key="1">
    <source>
        <dbReference type="SAM" id="Coils"/>
    </source>
</evidence>
<dbReference type="Proteomes" id="UP001358586">
    <property type="component" value="Chromosome 10"/>
</dbReference>
<comment type="caution">
    <text evidence="2">The sequence shown here is derived from an EMBL/GenBank/DDBJ whole genome shotgun (WGS) entry which is preliminary data.</text>
</comment>